<sequence>LQQTIISGLPYAASDYSVDSFAALQQAMNAGRKVRDNANSTVGQLNAAMNNIQAAIKHLVKN</sequence>
<dbReference type="RefSeq" id="WP_168722840.1">
    <property type="nucleotide sequence ID" value="NZ_JAAXPN010000017.1"/>
</dbReference>
<name>A0A7X6N5K4_9LACO</name>
<comment type="caution">
    <text evidence="1">The sequence shown here is derived from an EMBL/GenBank/DDBJ whole genome shotgun (WGS) entry which is preliminary data.</text>
</comment>
<dbReference type="EMBL" id="JAAXPN010000017">
    <property type="protein sequence ID" value="NKZ25049.1"/>
    <property type="molecule type" value="Genomic_DNA"/>
</dbReference>
<accession>A0A7X6N5K4</accession>
<proteinExistence type="predicted"/>
<gene>
    <name evidence="1" type="ORF">HF964_09670</name>
</gene>
<protein>
    <submittedName>
        <fullName evidence="1">Uncharacterized protein</fullName>
    </submittedName>
</protein>
<evidence type="ECO:0000313" key="2">
    <source>
        <dbReference type="Proteomes" id="UP000549765"/>
    </source>
</evidence>
<dbReference type="Gene3D" id="1.20.1270.90">
    <property type="entry name" value="AF1782-like"/>
    <property type="match status" value="1"/>
</dbReference>
<keyword evidence="2" id="KW-1185">Reference proteome</keyword>
<evidence type="ECO:0000313" key="1">
    <source>
        <dbReference type="EMBL" id="NKZ25049.1"/>
    </source>
</evidence>
<dbReference type="Proteomes" id="UP000549765">
    <property type="component" value="Unassembled WGS sequence"/>
</dbReference>
<dbReference type="AlphaFoldDB" id="A0A7X6N5K4"/>
<reference evidence="1 2" key="1">
    <citation type="submission" date="2020-04" db="EMBL/GenBank/DDBJ databases">
        <title>MicrobeNet Type strains.</title>
        <authorList>
            <person name="Nicholson A.C."/>
        </authorList>
    </citation>
    <scope>NUCLEOTIDE SEQUENCE [LARGE SCALE GENOMIC DNA]</scope>
    <source>
        <strain evidence="1 2">CCUG 61472</strain>
    </source>
</reference>
<organism evidence="1 2">
    <name type="scientific">Periweissella fabalis</name>
    <dbReference type="NCBI Taxonomy" id="1070421"/>
    <lineage>
        <taxon>Bacteria</taxon>
        <taxon>Bacillati</taxon>
        <taxon>Bacillota</taxon>
        <taxon>Bacilli</taxon>
        <taxon>Lactobacillales</taxon>
        <taxon>Lactobacillaceae</taxon>
        <taxon>Periweissella</taxon>
    </lineage>
</organism>
<feature type="non-terminal residue" evidence="1">
    <location>
        <position position="1"/>
    </location>
</feature>